<dbReference type="RefSeq" id="WP_137963760.1">
    <property type="nucleotide sequence ID" value="NZ_BJHV01000001.1"/>
</dbReference>
<reference evidence="3 4" key="1">
    <citation type="journal article" date="2020" name="Int. J. Syst. Evol. Microbiol.">
        <title>Reclassification of Streptomyces castelarensis and Streptomyces sporoclivatus as later heterotypic synonyms of Streptomyces antimycoticus.</title>
        <authorList>
            <person name="Komaki H."/>
            <person name="Tamura T."/>
        </authorList>
    </citation>
    <scope>NUCLEOTIDE SEQUENCE [LARGE SCALE GENOMIC DNA]</scope>
    <source>
        <strain evidence="3 4">NBRC 12839</strain>
    </source>
</reference>
<feature type="signal peptide" evidence="2">
    <location>
        <begin position="1"/>
        <end position="26"/>
    </location>
</feature>
<feature type="region of interest" description="Disordered" evidence="1">
    <location>
        <begin position="26"/>
        <end position="52"/>
    </location>
</feature>
<keyword evidence="4" id="KW-1185">Reference proteome</keyword>
<evidence type="ECO:0000313" key="4">
    <source>
        <dbReference type="Proteomes" id="UP000299290"/>
    </source>
</evidence>
<keyword evidence="2" id="KW-0732">Signal</keyword>
<dbReference type="Proteomes" id="UP000299290">
    <property type="component" value="Unassembled WGS sequence"/>
</dbReference>
<evidence type="ECO:0008006" key="5">
    <source>
        <dbReference type="Google" id="ProtNLM"/>
    </source>
</evidence>
<accession>A0A4D4JUM4</accession>
<feature type="region of interest" description="Disordered" evidence="1">
    <location>
        <begin position="140"/>
        <end position="163"/>
    </location>
</feature>
<name>A0A4D4JUM4_9ACTN</name>
<evidence type="ECO:0000256" key="2">
    <source>
        <dbReference type="SAM" id="SignalP"/>
    </source>
</evidence>
<protein>
    <recommendedName>
        <fullName evidence="5">Lipoprotein</fullName>
    </recommendedName>
</protein>
<dbReference type="EMBL" id="BJHV01000001">
    <property type="protein sequence ID" value="GDY39574.1"/>
    <property type="molecule type" value="Genomic_DNA"/>
</dbReference>
<feature type="compositionally biased region" description="Polar residues" evidence="1">
    <location>
        <begin position="41"/>
        <end position="52"/>
    </location>
</feature>
<evidence type="ECO:0000313" key="3">
    <source>
        <dbReference type="EMBL" id="GDY39574.1"/>
    </source>
</evidence>
<gene>
    <name evidence="3" type="ORF">SANT12839_004560</name>
</gene>
<comment type="caution">
    <text evidence="3">The sequence shown here is derived from an EMBL/GenBank/DDBJ whole genome shotgun (WGS) entry which is preliminary data.</text>
</comment>
<organism evidence="3 4">
    <name type="scientific">Streptomyces antimycoticus</name>
    <dbReference type="NCBI Taxonomy" id="68175"/>
    <lineage>
        <taxon>Bacteria</taxon>
        <taxon>Bacillati</taxon>
        <taxon>Actinomycetota</taxon>
        <taxon>Actinomycetes</taxon>
        <taxon>Kitasatosporales</taxon>
        <taxon>Streptomycetaceae</taxon>
        <taxon>Streptomyces</taxon>
        <taxon>Streptomyces violaceusniger group</taxon>
    </lineage>
</organism>
<dbReference type="PROSITE" id="PS51257">
    <property type="entry name" value="PROKAR_LIPOPROTEIN"/>
    <property type="match status" value="1"/>
</dbReference>
<sequence>MGRTLAVRIALAVLATGAALTMTACSTEPEDKAPRVAGDQGRQNAKGKTQDQGSITQAYAQCMSDQGQEVKVDEQGRIAVPAAGTGDDNAGGKQGAEAADDLRKAMKKCDVKVPGMKQLRDKGDTERLKQARGLVDCLHKNGISDMPDPDPKDRGAVSAPGNTMDNEKMAKAIGICGKKFPGVPFKAEQAK</sequence>
<proteinExistence type="predicted"/>
<dbReference type="AlphaFoldDB" id="A0A4D4JUM4"/>
<feature type="chain" id="PRO_5020742261" description="Lipoprotein" evidence="2">
    <location>
        <begin position="27"/>
        <end position="191"/>
    </location>
</feature>
<evidence type="ECO:0000256" key="1">
    <source>
        <dbReference type="SAM" id="MobiDB-lite"/>
    </source>
</evidence>